<dbReference type="AlphaFoldDB" id="A0A6N4SW19"/>
<evidence type="ECO:0000313" key="1">
    <source>
        <dbReference type="EMBL" id="ABG60681.1"/>
    </source>
</evidence>
<dbReference type="EMBL" id="CP000383">
    <property type="protein sequence ID" value="ABG60681.1"/>
    <property type="molecule type" value="Genomic_DNA"/>
</dbReference>
<dbReference type="RefSeq" id="WP_011586788.1">
    <property type="nucleotide sequence ID" value="NC_008255.1"/>
</dbReference>
<reference evidence="1 2" key="1">
    <citation type="journal article" date="2007" name="Appl. Environ. Microbiol.">
        <title>Genome sequence of the cellulolytic gliding bacterium Cytophaga hutchinsonii.</title>
        <authorList>
            <person name="Xie G."/>
            <person name="Bruce D.C."/>
            <person name="Challacombe J.F."/>
            <person name="Chertkov O."/>
            <person name="Detter J.C."/>
            <person name="Gilna P."/>
            <person name="Han C.S."/>
            <person name="Lucas S."/>
            <person name="Misra M."/>
            <person name="Myers G.L."/>
            <person name="Richardson P."/>
            <person name="Tapia R."/>
            <person name="Thayer N."/>
            <person name="Thompson L.S."/>
            <person name="Brettin T.S."/>
            <person name="Henrissat B."/>
            <person name="Wilson D.B."/>
            <person name="McBride M.J."/>
        </authorList>
    </citation>
    <scope>NUCLEOTIDE SEQUENCE [LARGE SCALE GENOMIC DNA]</scope>
    <source>
        <strain evidence="2">ATCC 33406 / DSM 1761 / CIP 103989 / NBRC 15051 / NCIMB 9469 / D465</strain>
    </source>
</reference>
<evidence type="ECO:0008006" key="3">
    <source>
        <dbReference type="Google" id="ProtNLM"/>
    </source>
</evidence>
<dbReference type="OrthoDB" id="9983580at2"/>
<dbReference type="KEGG" id="chu:CHU_3447"/>
<evidence type="ECO:0000313" key="2">
    <source>
        <dbReference type="Proteomes" id="UP000001822"/>
    </source>
</evidence>
<protein>
    <recommendedName>
        <fullName evidence="3">Lipoprotein</fullName>
    </recommendedName>
</protein>
<organism evidence="1 2">
    <name type="scientific">Cytophaga hutchinsonii (strain ATCC 33406 / DSM 1761 / CIP 103989 / NBRC 15051 / NCIMB 9469 / D465)</name>
    <dbReference type="NCBI Taxonomy" id="269798"/>
    <lineage>
        <taxon>Bacteria</taxon>
        <taxon>Pseudomonadati</taxon>
        <taxon>Bacteroidota</taxon>
        <taxon>Cytophagia</taxon>
        <taxon>Cytophagales</taxon>
        <taxon>Cytophagaceae</taxon>
        <taxon>Cytophaga</taxon>
    </lineage>
</organism>
<dbReference type="Proteomes" id="UP000001822">
    <property type="component" value="Chromosome"/>
</dbReference>
<proteinExistence type="predicted"/>
<accession>A0A6N4SW19</accession>
<keyword evidence="2" id="KW-1185">Reference proteome</keyword>
<dbReference type="PROSITE" id="PS51257">
    <property type="entry name" value="PROKAR_LIPOPROTEIN"/>
    <property type="match status" value="1"/>
</dbReference>
<name>A0A6N4SW19_CYTH3</name>
<gene>
    <name evidence="1" type="ordered locus">CHU_3447</name>
</gene>
<sequence length="432" mass="50551">MKAIKSSNNIYLRIICIIVFLYSCSQENRNINYTEKQNEYKDTLHKIFTECGLKQFLTKEDIALVDKNYNSLVGRNIYTYAYLSDSIFLKDKGVIFYNNVPEGSLFDYNKTHLVYFNRRGPDNEIHVYDIAKGKTTPYTFKFDIKYPFNLIIVGDNVVVADINGNHFFNLKTLEYLFFSEGSMNINTPRDQINYSNTARSADDCIYPYKGDQIIKSNHTFILQSSNKKNESYSDNYLSLLNVTNKKIVHLDSSNQFDKQKGIAKYFSVHYYHDSLGLLYHINYNPPIYNPTLFRYDIRNKSHIWSLPMKQKELIVSIPFLCLAEVNDSITKALNMHFYSVSDGSLYKNISVAELKNDEIGIVMMKLFKNVLIIKCQTKQEQKNSRFFSIVIDIVSGKQYTIDDFERNAFFESDFIDKYGNYYWYVNGMGIYE</sequence>